<keyword evidence="5" id="KW-1185">Reference proteome</keyword>
<evidence type="ECO:0000256" key="1">
    <source>
        <dbReference type="SAM" id="Phobius"/>
    </source>
</evidence>
<keyword evidence="1" id="KW-1133">Transmembrane helix</keyword>
<dbReference type="PANTHER" id="PTHR46666">
    <property type="entry name" value="60S RIBOSOMAL L18A-LIKE PROTEIN"/>
    <property type="match status" value="1"/>
</dbReference>
<comment type="caution">
    <text evidence="2">The sequence shown here is derived from an EMBL/GenBank/DDBJ whole genome shotgun (WGS) entry which is preliminary data.</text>
</comment>
<gene>
    <name evidence="2" type="ORF">F8388_005455</name>
    <name evidence="3" type="ORF">G4B88_011155</name>
</gene>
<dbReference type="EMBL" id="JAATIQ010000146">
    <property type="protein sequence ID" value="KAF4377320.1"/>
    <property type="molecule type" value="Genomic_DNA"/>
</dbReference>
<sequence>MHKDKASVGITRTSPLSALAEQHQPHKQGEIFENNKEMEMQIHVEGGDISLLDSSSGGIYEKSLPCFGCGIGWFSFLLGFVFPPLWYYATVLYFGNYYLKDPRERPGLAASAIAVSFNLLSRYLGFPNCCFLLVGFQFLTGHKENSTTCVEFPVLNLVILVRRGAQLQGKWVLLSDKDTIMQLLRNNAS</sequence>
<organism evidence="2 4">
    <name type="scientific">Cannabis sativa</name>
    <name type="common">Hemp</name>
    <name type="synonym">Marijuana</name>
    <dbReference type="NCBI Taxonomy" id="3483"/>
    <lineage>
        <taxon>Eukaryota</taxon>
        <taxon>Viridiplantae</taxon>
        <taxon>Streptophyta</taxon>
        <taxon>Embryophyta</taxon>
        <taxon>Tracheophyta</taxon>
        <taxon>Spermatophyta</taxon>
        <taxon>Magnoliopsida</taxon>
        <taxon>eudicotyledons</taxon>
        <taxon>Gunneridae</taxon>
        <taxon>Pentapetalae</taxon>
        <taxon>rosids</taxon>
        <taxon>fabids</taxon>
        <taxon>Rosales</taxon>
        <taxon>Cannabaceae</taxon>
        <taxon>Cannabis</taxon>
    </lineage>
</organism>
<dbReference type="Proteomes" id="UP000525078">
    <property type="component" value="Unassembled WGS sequence"/>
</dbReference>
<feature type="transmembrane region" description="Helical" evidence="1">
    <location>
        <begin position="64"/>
        <end position="88"/>
    </location>
</feature>
<dbReference type="PANTHER" id="PTHR46666:SF2">
    <property type="entry name" value="60S RIBOSOMAL L18A-LIKE PROTEIN"/>
    <property type="match status" value="1"/>
</dbReference>
<dbReference type="Proteomes" id="UP000583929">
    <property type="component" value="Unassembled WGS sequence"/>
</dbReference>
<protein>
    <submittedName>
        <fullName evidence="2">Uncharacterized protein</fullName>
    </submittedName>
</protein>
<keyword evidence="1" id="KW-0472">Membrane</keyword>
<evidence type="ECO:0000313" key="4">
    <source>
        <dbReference type="Proteomes" id="UP000525078"/>
    </source>
</evidence>
<evidence type="ECO:0000313" key="5">
    <source>
        <dbReference type="Proteomes" id="UP000583929"/>
    </source>
</evidence>
<proteinExistence type="predicted"/>
<dbReference type="EMBL" id="JAATIP010000367">
    <property type="protein sequence ID" value="KAF4350431.1"/>
    <property type="molecule type" value="Genomic_DNA"/>
</dbReference>
<accession>A0A7J6DWI7</accession>
<reference evidence="4 5" key="1">
    <citation type="journal article" date="2020" name="bioRxiv">
        <title>Sequence and annotation of 42 cannabis genomes reveals extensive copy number variation in cannabinoid synthesis and pathogen resistance genes.</title>
        <authorList>
            <person name="Mckernan K.J."/>
            <person name="Helbert Y."/>
            <person name="Kane L.T."/>
            <person name="Ebling H."/>
            <person name="Zhang L."/>
            <person name="Liu B."/>
            <person name="Eaton Z."/>
            <person name="Mclaughlin S."/>
            <person name="Kingan S."/>
            <person name="Baybayan P."/>
            <person name="Concepcion G."/>
            <person name="Jordan M."/>
            <person name="Riva A."/>
            <person name="Barbazuk W."/>
            <person name="Harkins T."/>
        </authorList>
    </citation>
    <scope>NUCLEOTIDE SEQUENCE [LARGE SCALE GENOMIC DNA]</scope>
    <source>
        <strain evidence="4 5">cv. Jamaican Lion 4</strain>
        <strain evidence="3">Father</strain>
        <strain evidence="2">Mother</strain>
        <tissue evidence="2">Leaf</tissue>
    </source>
</reference>
<evidence type="ECO:0000313" key="2">
    <source>
        <dbReference type="EMBL" id="KAF4350431.1"/>
    </source>
</evidence>
<evidence type="ECO:0000313" key="3">
    <source>
        <dbReference type="EMBL" id="KAF4377320.1"/>
    </source>
</evidence>
<dbReference type="AlphaFoldDB" id="A0A7J6DWI7"/>
<keyword evidence="1" id="KW-0812">Transmembrane</keyword>
<name>A0A7J6DWI7_CANSA</name>